<evidence type="ECO:0008006" key="4">
    <source>
        <dbReference type="Google" id="ProtNLM"/>
    </source>
</evidence>
<dbReference type="PANTHER" id="PTHR36722">
    <property type="entry name" value="TYPE 2 DNA TOPOISOMERASE 6 SUBUNIT B-LIKE"/>
    <property type="match status" value="1"/>
</dbReference>
<organism evidence="2 3">
    <name type="scientific">Ilex paraguariensis</name>
    <name type="common">yerba mate</name>
    <dbReference type="NCBI Taxonomy" id="185542"/>
    <lineage>
        <taxon>Eukaryota</taxon>
        <taxon>Viridiplantae</taxon>
        <taxon>Streptophyta</taxon>
        <taxon>Embryophyta</taxon>
        <taxon>Tracheophyta</taxon>
        <taxon>Spermatophyta</taxon>
        <taxon>Magnoliopsida</taxon>
        <taxon>eudicotyledons</taxon>
        <taxon>Gunneridae</taxon>
        <taxon>Pentapetalae</taxon>
        <taxon>asterids</taxon>
        <taxon>campanulids</taxon>
        <taxon>Aquifoliales</taxon>
        <taxon>Aquifoliaceae</taxon>
        <taxon>Ilex</taxon>
    </lineage>
</organism>
<dbReference type="PANTHER" id="PTHR36722:SF1">
    <property type="entry name" value="TYPE 2 DNA TOPOISOMERASE 6 SUBUNIT B-LIKE"/>
    <property type="match status" value="1"/>
</dbReference>
<feature type="compositionally biased region" description="Basic and acidic residues" evidence="1">
    <location>
        <begin position="449"/>
        <end position="466"/>
    </location>
</feature>
<accession>A0ABC8SQG1</accession>
<dbReference type="InterPro" id="IPR034566">
    <property type="entry name" value="MTOPVIB_plant"/>
</dbReference>
<feature type="region of interest" description="Disordered" evidence="1">
    <location>
        <begin position="449"/>
        <end position="486"/>
    </location>
</feature>
<evidence type="ECO:0000313" key="3">
    <source>
        <dbReference type="Proteomes" id="UP001642360"/>
    </source>
</evidence>
<feature type="compositionally biased region" description="Acidic residues" evidence="1">
    <location>
        <begin position="467"/>
        <end position="480"/>
    </location>
</feature>
<reference evidence="2 3" key="1">
    <citation type="submission" date="2024-02" db="EMBL/GenBank/DDBJ databases">
        <authorList>
            <person name="Vignale AGUSTIN F."/>
            <person name="Sosa J E."/>
            <person name="Modenutti C."/>
        </authorList>
    </citation>
    <scope>NUCLEOTIDE SEQUENCE [LARGE SCALE GENOMIC DNA]</scope>
</reference>
<protein>
    <recommendedName>
        <fullName evidence="4">Type 2 DNA topoisomerase 6 subunit B-like</fullName>
    </recommendedName>
</protein>
<keyword evidence="3" id="KW-1185">Reference proteome</keyword>
<dbReference type="EMBL" id="CAUOFW020003136">
    <property type="protein sequence ID" value="CAK9158171.1"/>
    <property type="molecule type" value="Genomic_DNA"/>
</dbReference>
<gene>
    <name evidence="2" type="ORF">ILEXP_LOCUS26788</name>
</gene>
<evidence type="ECO:0000256" key="1">
    <source>
        <dbReference type="SAM" id="MobiDB-lite"/>
    </source>
</evidence>
<comment type="caution">
    <text evidence="2">The sequence shown here is derived from an EMBL/GenBank/DDBJ whole genome shotgun (WGS) entry which is preliminary data.</text>
</comment>
<sequence length="486" mass="53965">MEVSSVQELCRYLISCAIQRCRMSDELCRLSVVLKSSPLSNPPLLRISISDTGVGSCLEEYQGLKYTSGPNSLEKWDGLIFIATTNGLIFIATTSMHENEIHQYNLNVKEIVSSRRLAKLPSKPKNGAKFSGTEVLLSTLETADGLVTCFLQKMLILKVPKLAIELVVDCGNSHGSRPENFVSANEGITFSSSPSSNIDSLKSGLEDYVFKHANSQKNICHSCFSSGRENLKVGSGLACRKENHRSTGQVMEAVIIISQLSEPTSPSCFRACGTKTEVLYFKDFSPCSISQSSLSALASIDWKSYGLILRSIGIQDGYASLEWENLTPYSHIDIVLHCYHKRVIIPPAKQRTEFDRSLTRKAIKLALDDLKENNAGVLLTAHALKIRGYAPDLATTIAGLVLSSSDSDFRKECFSLLGLQSQDMEREIVENCIKERIISVIELNDRKPQRSREHAPFLFEDERIPEPDDLAEEYEEDEEAFSSLDS</sequence>
<proteinExistence type="predicted"/>
<dbReference type="Proteomes" id="UP001642360">
    <property type="component" value="Unassembled WGS sequence"/>
</dbReference>
<evidence type="ECO:0000313" key="2">
    <source>
        <dbReference type="EMBL" id="CAK9158171.1"/>
    </source>
</evidence>
<name>A0ABC8SQG1_9AQUA</name>
<dbReference type="AlphaFoldDB" id="A0ABC8SQG1"/>